<dbReference type="EMBL" id="JANJYI010000004">
    <property type="protein sequence ID" value="KAK2653635.1"/>
    <property type="molecule type" value="Genomic_DNA"/>
</dbReference>
<protein>
    <submittedName>
        <fullName evidence="3">Uncharacterized protein</fullName>
    </submittedName>
</protein>
<name>A0AAE0CJP1_9ROSI</name>
<feature type="compositionally biased region" description="Acidic residues" evidence="1">
    <location>
        <begin position="89"/>
        <end position="100"/>
    </location>
</feature>
<keyword evidence="2" id="KW-0472">Membrane</keyword>
<evidence type="ECO:0000313" key="4">
    <source>
        <dbReference type="Proteomes" id="UP001280121"/>
    </source>
</evidence>
<dbReference type="Proteomes" id="UP001280121">
    <property type="component" value="Unassembled WGS sequence"/>
</dbReference>
<dbReference type="AlphaFoldDB" id="A0AAE0CJP1"/>
<proteinExistence type="predicted"/>
<comment type="caution">
    <text evidence="3">The sequence shown here is derived from an EMBL/GenBank/DDBJ whole genome shotgun (WGS) entry which is preliminary data.</text>
</comment>
<evidence type="ECO:0000256" key="2">
    <source>
        <dbReference type="SAM" id="Phobius"/>
    </source>
</evidence>
<dbReference type="PANTHER" id="PTHR36595">
    <property type="entry name" value="TRANSMEMBRANE PROTEIN"/>
    <property type="match status" value="1"/>
</dbReference>
<sequence length="145" mass="16431">MIDSTLELINQAASNSLFIFCFCNLIILMIFMGSKPVDSDFEQESEVPQTVPVQTTTWENAKQERKSMGSFDGSKILMEVKEAPNVQEEPADDDKEEDSDSSGGSSSSSSDDHDEDDEFRRRVEEFIEKGYRGWKAELMRTSRLV</sequence>
<accession>A0AAE0CJP1</accession>
<evidence type="ECO:0000313" key="3">
    <source>
        <dbReference type="EMBL" id="KAK2653635.1"/>
    </source>
</evidence>
<gene>
    <name evidence="3" type="ORF">Ddye_013491</name>
</gene>
<evidence type="ECO:0000256" key="1">
    <source>
        <dbReference type="SAM" id="MobiDB-lite"/>
    </source>
</evidence>
<feature type="compositionally biased region" description="Low complexity" evidence="1">
    <location>
        <begin position="47"/>
        <end position="57"/>
    </location>
</feature>
<keyword evidence="4" id="KW-1185">Reference proteome</keyword>
<reference evidence="3" key="1">
    <citation type="journal article" date="2023" name="Plant J.">
        <title>Genome sequences and population genomics provide insights into the demographic history, inbreeding, and mutation load of two 'living fossil' tree species of Dipteronia.</title>
        <authorList>
            <person name="Feng Y."/>
            <person name="Comes H.P."/>
            <person name="Chen J."/>
            <person name="Zhu S."/>
            <person name="Lu R."/>
            <person name="Zhang X."/>
            <person name="Li P."/>
            <person name="Qiu J."/>
            <person name="Olsen K.M."/>
            <person name="Qiu Y."/>
        </authorList>
    </citation>
    <scope>NUCLEOTIDE SEQUENCE</scope>
    <source>
        <strain evidence="3">KIB01</strain>
    </source>
</reference>
<organism evidence="3 4">
    <name type="scientific">Dipteronia dyeriana</name>
    <dbReference type="NCBI Taxonomy" id="168575"/>
    <lineage>
        <taxon>Eukaryota</taxon>
        <taxon>Viridiplantae</taxon>
        <taxon>Streptophyta</taxon>
        <taxon>Embryophyta</taxon>
        <taxon>Tracheophyta</taxon>
        <taxon>Spermatophyta</taxon>
        <taxon>Magnoliopsida</taxon>
        <taxon>eudicotyledons</taxon>
        <taxon>Gunneridae</taxon>
        <taxon>Pentapetalae</taxon>
        <taxon>rosids</taxon>
        <taxon>malvids</taxon>
        <taxon>Sapindales</taxon>
        <taxon>Sapindaceae</taxon>
        <taxon>Hippocastanoideae</taxon>
        <taxon>Acereae</taxon>
        <taxon>Dipteronia</taxon>
    </lineage>
</organism>
<keyword evidence="2" id="KW-1133">Transmembrane helix</keyword>
<dbReference type="PANTHER" id="PTHR36595:SF1">
    <property type="entry name" value="TRANSMEMBRANE PROTEIN"/>
    <property type="match status" value="1"/>
</dbReference>
<feature type="transmembrane region" description="Helical" evidence="2">
    <location>
        <begin position="12"/>
        <end position="31"/>
    </location>
</feature>
<feature type="region of interest" description="Disordered" evidence="1">
    <location>
        <begin position="38"/>
        <end position="121"/>
    </location>
</feature>
<keyword evidence="2" id="KW-0812">Transmembrane</keyword>